<evidence type="ECO:0000313" key="9">
    <source>
        <dbReference type="Proteomes" id="UP000249842"/>
    </source>
</evidence>
<evidence type="ECO:0000256" key="6">
    <source>
        <dbReference type="ARBA" id="ARBA00023026"/>
    </source>
</evidence>
<accession>A0A328B1D7</accession>
<reference evidence="9" key="1">
    <citation type="submission" date="2018-05" db="EMBL/GenBank/DDBJ databases">
        <authorList>
            <person name="Li X."/>
        </authorList>
    </citation>
    <scope>NUCLEOTIDE SEQUENCE [LARGE SCALE GENOMIC DNA]</scope>
    <source>
        <strain evidence="9">HKS-05</strain>
    </source>
</reference>
<evidence type="ECO:0000256" key="2">
    <source>
        <dbReference type="ARBA" id="ARBA00004613"/>
    </source>
</evidence>
<organism evidence="8 9">
    <name type="scientific">Phenylobacterium hankyongense</name>
    <dbReference type="NCBI Taxonomy" id="1813876"/>
    <lineage>
        <taxon>Bacteria</taxon>
        <taxon>Pseudomonadati</taxon>
        <taxon>Pseudomonadota</taxon>
        <taxon>Alphaproteobacteria</taxon>
        <taxon>Caulobacterales</taxon>
        <taxon>Caulobacteraceae</taxon>
        <taxon>Phenylobacterium</taxon>
    </lineage>
</organism>
<protein>
    <submittedName>
        <fullName evidence="8">Calcium-binding protein</fullName>
    </submittedName>
</protein>
<dbReference type="EMBL" id="QFYP01000001">
    <property type="protein sequence ID" value="RAK58808.1"/>
    <property type="molecule type" value="Genomic_DNA"/>
</dbReference>
<dbReference type="PANTHER" id="PTHR38340:SF1">
    <property type="entry name" value="S-LAYER PROTEIN"/>
    <property type="match status" value="1"/>
</dbReference>
<keyword evidence="5" id="KW-0677">Repeat</keyword>
<evidence type="ECO:0000256" key="4">
    <source>
        <dbReference type="ARBA" id="ARBA00022656"/>
    </source>
</evidence>
<dbReference type="SUPFAM" id="SSF51120">
    <property type="entry name" value="beta-Roll"/>
    <property type="match status" value="1"/>
</dbReference>
<keyword evidence="9" id="KW-1185">Reference proteome</keyword>
<dbReference type="InterPro" id="IPR050557">
    <property type="entry name" value="RTX_toxin/Mannuronan_C5-epim"/>
</dbReference>
<comment type="caution">
    <text evidence="8">The sequence shown here is derived from an EMBL/GenBank/DDBJ whole genome shotgun (WGS) entry which is preliminary data.</text>
</comment>
<evidence type="ECO:0000313" key="8">
    <source>
        <dbReference type="EMBL" id="RAK58808.1"/>
    </source>
</evidence>
<dbReference type="GO" id="GO:0090729">
    <property type="term" value="F:toxin activity"/>
    <property type="evidence" value="ECO:0007669"/>
    <property type="project" value="UniProtKB-KW"/>
</dbReference>
<evidence type="ECO:0000256" key="7">
    <source>
        <dbReference type="ARBA" id="ARBA00023136"/>
    </source>
</evidence>
<dbReference type="Pfam" id="PF00353">
    <property type="entry name" value="HemolysinCabind"/>
    <property type="match status" value="3"/>
</dbReference>
<dbReference type="AlphaFoldDB" id="A0A328B1D7"/>
<keyword evidence="6" id="KW-0843">Virulence</keyword>
<proteinExistence type="predicted"/>
<dbReference type="PRINTS" id="PR00313">
    <property type="entry name" value="CABNDNGRPT"/>
</dbReference>
<dbReference type="InterPro" id="IPR018511">
    <property type="entry name" value="Hemolysin-typ_Ca-bd_CS"/>
</dbReference>
<gene>
    <name evidence="8" type="ORF">DJ021_02835</name>
</gene>
<dbReference type="PROSITE" id="PS00330">
    <property type="entry name" value="HEMOLYSIN_CALCIUM"/>
    <property type="match status" value="2"/>
</dbReference>
<dbReference type="InterPro" id="IPR003995">
    <property type="entry name" value="RTX_toxin_determinant-A"/>
</dbReference>
<keyword evidence="4" id="KW-0800">Toxin</keyword>
<comment type="subcellular location">
    <subcellularLocation>
        <location evidence="1">Membrane</location>
    </subcellularLocation>
    <subcellularLocation>
        <location evidence="2">Secreted</location>
    </subcellularLocation>
</comment>
<name>A0A328B1D7_9CAUL</name>
<evidence type="ECO:0000256" key="3">
    <source>
        <dbReference type="ARBA" id="ARBA00022525"/>
    </source>
</evidence>
<dbReference type="PANTHER" id="PTHR38340">
    <property type="entry name" value="S-LAYER PROTEIN"/>
    <property type="match status" value="1"/>
</dbReference>
<dbReference type="GO" id="GO:0005509">
    <property type="term" value="F:calcium ion binding"/>
    <property type="evidence" value="ECO:0007669"/>
    <property type="project" value="InterPro"/>
</dbReference>
<evidence type="ECO:0000256" key="1">
    <source>
        <dbReference type="ARBA" id="ARBA00004370"/>
    </source>
</evidence>
<dbReference type="RefSeq" id="WP_111456101.1">
    <property type="nucleotide sequence ID" value="NZ_QFYP01000001.1"/>
</dbReference>
<dbReference type="GO" id="GO:0016020">
    <property type="term" value="C:membrane"/>
    <property type="evidence" value="ECO:0007669"/>
    <property type="project" value="UniProtKB-SubCell"/>
</dbReference>
<keyword evidence="3" id="KW-0964">Secreted</keyword>
<dbReference type="OrthoDB" id="480426at2"/>
<dbReference type="InterPro" id="IPR011049">
    <property type="entry name" value="Serralysin-like_metalloprot_C"/>
</dbReference>
<dbReference type="GO" id="GO:0005576">
    <property type="term" value="C:extracellular region"/>
    <property type="evidence" value="ECO:0007669"/>
    <property type="project" value="UniProtKB-SubCell"/>
</dbReference>
<dbReference type="InterPro" id="IPR001343">
    <property type="entry name" value="Hemolysn_Ca-bd"/>
</dbReference>
<dbReference type="Gene3D" id="2.150.10.10">
    <property type="entry name" value="Serralysin-like metalloprotease, C-terminal"/>
    <property type="match status" value="3"/>
</dbReference>
<sequence>MSTGTYQDLLSALGKNESGNNYGFVSSLGYLGRFQLGEEALQAVGFYGGDSTAAIDFVGGWTATAASFGVVDTATFLQSPIAQDAAMQAWLTKVDNDLNALGLEKYVGQTIGGVTITTSGLLAGGHLGGVWNLKTFLESGGAVDWRDGYGTPISQYVRSFGNFDTPFSSDPGPSHTVPSAGDDSLIAGAGAPELHAGAGNDTLTGWSGGDTLWGDDGNDSIVGGSGFDNINGNRGDDTIDGGSGGDDWLVGGQGNDLITAHAGGNILYGNIGNDTLNGGSGNEILRGGQGDDVIYGGAGNDWLSGDRGNDTLTGGAGADIFHTFADAGMDRVTDFNASEGDRVMVDPGSAYTVHQVGADTVIDLTGGAQMVLVNVQLSSLPSGWIF</sequence>
<evidence type="ECO:0000256" key="5">
    <source>
        <dbReference type="ARBA" id="ARBA00022737"/>
    </source>
</evidence>
<keyword evidence="7" id="KW-0472">Membrane</keyword>
<dbReference type="Proteomes" id="UP000249842">
    <property type="component" value="Unassembled WGS sequence"/>
</dbReference>
<dbReference type="PRINTS" id="PR01488">
    <property type="entry name" value="RTXTOXINA"/>
</dbReference>